<evidence type="ECO:0000313" key="2">
    <source>
        <dbReference type="Proteomes" id="UP000319801"/>
    </source>
</evidence>
<gene>
    <name evidence="1" type="ORF">Baya_1706</name>
</gene>
<sequence>MQRAARYLSKKHKRKLEHKPFVFCSRSSLEVNRNDMHINNSIITTETRLRLNFIMLRLSQSGGRVKDHFARLSLLTTSAKEMRYTRHTRKLSVKKPGREIT</sequence>
<accession>A0A556TLV9</accession>
<reference evidence="1 2" key="1">
    <citation type="journal article" date="2019" name="Genome Biol. Evol.">
        <title>Whole-Genome Sequencing of the Giant Devil Catfish, Bagarius yarrelli.</title>
        <authorList>
            <person name="Jiang W."/>
            <person name="Lv Y."/>
            <person name="Cheng L."/>
            <person name="Yang K."/>
            <person name="Chao B."/>
            <person name="Wang X."/>
            <person name="Li Y."/>
            <person name="Pan X."/>
            <person name="You X."/>
            <person name="Zhang Y."/>
            <person name="Yang J."/>
            <person name="Li J."/>
            <person name="Zhang X."/>
            <person name="Liu S."/>
            <person name="Sun C."/>
            <person name="Yang J."/>
            <person name="Shi Q."/>
        </authorList>
    </citation>
    <scope>NUCLEOTIDE SEQUENCE [LARGE SCALE GENOMIC DNA]</scope>
    <source>
        <strain evidence="1">JWS20170419001</strain>
        <tissue evidence="1">Muscle</tissue>
    </source>
</reference>
<dbReference type="AlphaFoldDB" id="A0A556TLV9"/>
<keyword evidence="2" id="KW-1185">Reference proteome</keyword>
<dbReference type="EMBL" id="VCAZ01000005">
    <property type="protein sequence ID" value="TSK20158.1"/>
    <property type="molecule type" value="Genomic_DNA"/>
</dbReference>
<proteinExistence type="predicted"/>
<protein>
    <submittedName>
        <fullName evidence="1">Uncharacterized protein</fullName>
    </submittedName>
</protein>
<comment type="caution">
    <text evidence="1">The sequence shown here is derived from an EMBL/GenBank/DDBJ whole genome shotgun (WGS) entry which is preliminary data.</text>
</comment>
<evidence type="ECO:0000313" key="1">
    <source>
        <dbReference type="EMBL" id="TSK20158.1"/>
    </source>
</evidence>
<name>A0A556TLV9_BAGYA</name>
<organism evidence="1 2">
    <name type="scientific">Bagarius yarrelli</name>
    <name type="common">Goonch</name>
    <name type="synonym">Bagrus yarrelli</name>
    <dbReference type="NCBI Taxonomy" id="175774"/>
    <lineage>
        <taxon>Eukaryota</taxon>
        <taxon>Metazoa</taxon>
        <taxon>Chordata</taxon>
        <taxon>Craniata</taxon>
        <taxon>Vertebrata</taxon>
        <taxon>Euteleostomi</taxon>
        <taxon>Actinopterygii</taxon>
        <taxon>Neopterygii</taxon>
        <taxon>Teleostei</taxon>
        <taxon>Ostariophysi</taxon>
        <taxon>Siluriformes</taxon>
        <taxon>Sisoridae</taxon>
        <taxon>Sisorinae</taxon>
        <taxon>Bagarius</taxon>
    </lineage>
</organism>
<dbReference type="Proteomes" id="UP000319801">
    <property type="component" value="Unassembled WGS sequence"/>
</dbReference>